<name>A0A316VLQ8_9BASI</name>
<keyword evidence="4 10" id="KW-0498">Mitosis</keyword>
<organism evidence="12 13">
    <name type="scientific">Meira miltonrushii</name>
    <dbReference type="NCBI Taxonomy" id="1280837"/>
    <lineage>
        <taxon>Eukaryota</taxon>
        <taxon>Fungi</taxon>
        <taxon>Dikarya</taxon>
        <taxon>Basidiomycota</taxon>
        <taxon>Ustilaginomycotina</taxon>
        <taxon>Exobasidiomycetes</taxon>
        <taxon>Exobasidiales</taxon>
        <taxon>Brachybasidiaceae</taxon>
        <taxon>Meira</taxon>
    </lineage>
</organism>
<evidence type="ECO:0000256" key="7">
    <source>
        <dbReference type="ARBA" id="ARBA00023242"/>
    </source>
</evidence>
<evidence type="ECO:0000256" key="5">
    <source>
        <dbReference type="ARBA" id="ARBA00022838"/>
    </source>
</evidence>
<evidence type="ECO:0000313" key="12">
    <source>
        <dbReference type="EMBL" id="PWN38214.1"/>
    </source>
</evidence>
<evidence type="ECO:0000256" key="6">
    <source>
        <dbReference type="ARBA" id="ARBA00023054"/>
    </source>
</evidence>
<dbReference type="STRING" id="1280837.A0A316VLQ8"/>
<reference evidence="12 13" key="1">
    <citation type="journal article" date="2018" name="Mol. Biol. Evol.">
        <title>Broad Genomic Sampling Reveals a Smut Pathogenic Ancestry of the Fungal Clade Ustilaginomycotina.</title>
        <authorList>
            <person name="Kijpornyongpan T."/>
            <person name="Mondo S.J."/>
            <person name="Barry K."/>
            <person name="Sandor L."/>
            <person name="Lee J."/>
            <person name="Lipzen A."/>
            <person name="Pangilinan J."/>
            <person name="LaButti K."/>
            <person name="Hainaut M."/>
            <person name="Henrissat B."/>
            <person name="Grigoriev I.V."/>
            <person name="Spatafora J.W."/>
            <person name="Aime M.C."/>
        </authorList>
    </citation>
    <scope>NUCLEOTIDE SEQUENCE [LARGE SCALE GENOMIC DNA]</scope>
    <source>
        <strain evidence="12 13">MCA 3882</strain>
    </source>
</reference>
<dbReference type="GO" id="GO:0031262">
    <property type="term" value="C:Ndc80 complex"/>
    <property type="evidence" value="ECO:0007669"/>
    <property type="project" value="TreeGrafter"/>
</dbReference>
<dbReference type="InterPro" id="IPR013252">
    <property type="entry name" value="Ndc80_Spc24"/>
</dbReference>
<comment type="similarity">
    <text evidence="1 10">Belongs to the SPC24 family.</text>
</comment>
<evidence type="ECO:0000256" key="4">
    <source>
        <dbReference type="ARBA" id="ARBA00022776"/>
    </source>
</evidence>
<keyword evidence="3 10" id="KW-0132">Cell division</keyword>
<dbReference type="GO" id="GO:0008017">
    <property type="term" value="F:microtubule binding"/>
    <property type="evidence" value="ECO:0007669"/>
    <property type="project" value="TreeGrafter"/>
</dbReference>
<dbReference type="Pfam" id="PF08286">
    <property type="entry name" value="Spc24"/>
    <property type="match status" value="1"/>
</dbReference>
<dbReference type="InParanoid" id="A0A316VLQ8"/>
<evidence type="ECO:0000256" key="11">
    <source>
        <dbReference type="SAM" id="Coils"/>
    </source>
</evidence>
<keyword evidence="13" id="KW-1185">Reference proteome</keyword>
<keyword evidence="9 10" id="KW-0137">Centromere</keyword>
<dbReference type="PANTHER" id="PTHR22142:SF2">
    <property type="entry name" value="KINETOCHORE PROTEIN SPC24"/>
    <property type="match status" value="1"/>
</dbReference>
<dbReference type="RefSeq" id="XP_025358516.1">
    <property type="nucleotide sequence ID" value="XM_025500747.1"/>
</dbReference>
<dbReference type="GO" id="GO:0005634">
    <property type="term" value="C:nucleus"/>
    <property type="evidence" value="ECO:0007669"/>
    <property type="project" value="UniProtKB-SubCell"/>
</dbReference>
<sequence>MNEISPEELPDCTRALLDVLDPEEDLRLYAQIEAGIRDTESQRKQEVHEIQSHVKVLSQTLSQLRATSTRDSAGWKSNTEHDDEMEKLQSQNFDLVKRINDQEARLRILEADVAALEKEVASIDEDDVESQEEMDKDAIAVGLFRKMGFVPCYLKADGTEVKDTFQSLMVRSEAKNRSTEFDVDDEKMRTRGITPYILANQLWLASE</sequence>
<gene>
    <name evidence="12" type="ORF">FA14DRAFT_177487</name>
</gene>
<evidence type="ECO:0000313" key="13">
    <source>
        <dbReference type="Proteomes" id="UP000245771"/>
    </source>
</evidence>
<feature type="coiled-coil region" evidence="11">
    <location>
        <begin position="85"/>
        <end position="126"/>
    </location>
</feature>
<keyword evidence="7 10" id="KW-0539">Nucleus</keyword>
<evidence type="ECO:0000256" key="8">
    <source>
        <dbReference type="ARBA" id="ARBA00023306"/>
    </source>
</evidence>
<keyword evidence="2 10" id="KW-0158">Chromosome</keyword>
<dbReference type="Proteomes" id="UP000245771">
    <property type="component" value="Unassembled WGS sequence"/>
</dbReference>
<evidence type="ECO:0000256" key="9">
    <source>
        <dbReference type="ARBA" id="ARBA00023328"/>
    </source>
</evidence>
<proteinExistence type="inferred from homology"/>
<evidence type="ECO:0000256" key="2">
    <source>
        <dbReference type="ARBA" id="ARBA00022454"/>
    </source>
</evidence>
<dbReference type="PANTHER" id="PTHR22142">
    <property type="match status" value="1"/>
</dbReference>
<dbReference type="OrthoDB" id="3344830at2759"/>
<comment type="subcellular location">
    <subcellularLocation>
        <location evidence="10">Nucleus</location>
    </subcellularLocation>
    <subcellularLocation>
        <location evidence="10">Chromosome</location>
        <location evidence="10">Centromere</location>
        <location evidence="10">Kinetochore</location>
    </subcellularLocation>
</comment>
<dbReference type="AlphaFoldDB" id="A0A316VLQ8"/>
<protein>
    <recommendedName>
        <fullName evidence="10">Kinetochore protein Spc24</fullName>
    </recommendedName>
</protein>
<comment type="subunit">
    <text evidence="10">Component of the NDC80 complex.</text>
</comment>
<dbReference type="GO" id="GO:0007059">
    <property type="term" value="P:chromosome segregation"/>
    <property type="evidence" value="ECO:0007669"/>
    <property type="project" value="TreeGrafter"/>
</dbReference>
<accession>A0A316VLQ8</accession>
<dbReference type="GeneID" id="37022528"/>
<evidence type="ECO:0000256" key="3">
    <source>
        <dbReference type="ARBA" id="ARBA00022618"/>
    </source>
</evidence>
<comment type="function">
    <text evidence="10">Acts as a component of the essential kinetochore-associated NDC80 complex, which is required for chromosome segregation and spindle checkpoint activity.</text>
</comment>
<evidence type="ECO:0000256" key="10">
    <source>
        <dbReference type="RuleBase" id="RU368011"/>
    </source>
</evidence>
<keyword evidence="5 10" id="KW-0995">Kinetochore</keyword>
<dbReference type="GO" id="GO:0051301">
    <property type="term" value="P:cell division"/>
    <property type="evidence" value="ECO:0007669"/>
    <property type="project" value="UniProtKB-UniRule"/>
</dbReference>
<keyword evidence="8 10" id="KW-0131">Cell cycle</keyword>
<dbReference type="EMBL" id="KZ819602">
    <property type="protein sequence ID" value="PWN38214.1"/>
    <property type="molecule type" value="Genomic_DNA"/>
</dbReference>
<evidence type="ECO:0000256" key="1">
    <source>
        <dbReference type="ARBA" id="ARBA00007804"/>
    </source>
</evidence>
<keyword evidence="6 11" id="KW-0175">Coiled coil</keyword>